<comment type="caution">
    <text evidence="8">The sequence shown here is derived from an EMBL/GenBank/DDBJ whole genome shotgun (WGS) entry which is preliminary data.</text>
</comment>
<accession>A0A418VUV8</accession>
<keyword evidence="9" id="KW-1185">Reference proteome</keyword>
<name>A0A418VUV8_9PROT</name>
<evidence type="ECO:0000256" key="4">
    <source>
        <dbReference type="ARBA" id="ARBA00023125"/>
    </source>
</evidence>
<dbReference type="Pfam" id="PF04542">
    <property type="entry name" value="Sigma70_r2"/>
    <property type="match status" value="1"/>
</dbReference>
<dbReference type="OrthoDB" id="9809557at2"/>
<dbReference type="InterPro" id="IPR050813">
    <property type="entry name" value="Sigma-70_Factor"/>
</dbReference>
<dbReference type="EMBL" id="QYUL01000002">
    <property type="protein sequence ID" value="RJF80929.1"/>
    <property type="molecule type" value="Genomic_DNA"/>
</dbReference>
<evidence type="ECO:0000313" key="8">
    <source>
        <dbReference type="EMBL" id="RJF80929.1"/>
    </source>
</evidence>
<reference evidence="8 9" key="1">
    <citation type="submission" date="2018-09" db="EMBL/GenBank/DDBJ databases">
        <authorList>
            <person name="Zhu H."/>
        </authorList>
    </citation>
    <scope>NUCLEOTIDE SEQUENCE [LARGE SCALE GENOMIC DNA]</scope>
    <source>
        <strain evidence="8 9">K2W22B-5</strain>
    </source>
</reference>
<feature type="domain" description="RNA polymerase sigma-70 region 2" evidence="6">
    <location>
        <begin position="43"/>
        <end position="109"/>
    </location>
</feature>
<keyword evidence="5" id="KW-0804">Transcription</keyword>
<evidence type="ECO:0000256" key="5">
    <source>
        <dbReference type="ARBA" id="ARBA00023163"/>
    </source>
</evidence>
<dbReference type="InterPro" id="IPR013324">
    <property type="entry name" value="RNA_pol_sigma_r3/r4-like"/>
</dbReference>
<feature type="domain" description="RNA polymerase sigma-70 region 4" evidence="7">
    <location>
        <begin position="221"/>
        <end position="268"/>
    </location>
</feature>
<evidence type="ECO:0000256" key="2">
    <source>
        <dbReference type="ARBA" id="ARBA00023015"/>
    </source>
</evidence>
<keyword evidence="2" id="KW-0805">Transcription regulation</keyword>
<dbReference type="InterPro" id="IPR013325">
    <property type="entry name" value="RNA_pol_sigma_r2"/>
</dbReference>
<organism evidence="8 9">
    <name type="scientific">Azospirillum cavernae</name>
    <dbReference type="NCBI Taxonomy" id="2320860"/>
    <lineage>
        <taxon>Bacteria</taxon>
        <taxon>Pseudomonadati</taxon>
        <taxon>Pseudomonadota</taxon>
        <taxon>Alphaproteobacteria</taxon>
        <taxon>Rhodospirillales</taxon>
        <taxon>Azospirillaceae</taxon>
        <taxon>Azospirillum</taxon>
    </lineage>
</organism>
<dbReference type="Gene3D" id="1.20.120.1810">
    <property type="match status" value="1"/>
</dbReference>
<dbReference type="InterPro" id="IPR007630">
    <property type="entry name" value="RNA_pol_sigma70_r4"/>
</dbReference>
<keyword evidence="3" id="KW-0731">Sigma factor</keyword>
<evidence type="ECO:0000259" key="7">
    <source>
        <dbReference type="Pfam" id="PF04545"/>
    </source>
</evidence>
<dbReference type="Pfam" id="PF04545">
    <property type="entry name" value="Sigma70_r4"/>
    <property type="match status" value="1"/>
</dbReference>
<dbReference type="NCBIfam" id="TIGR02937">
    <property type="entry name" value="sigma70-ECF"/>
    <property type="match status" value="1"/>
</dbReference>
<dbReference type="Gene3D" id="1.20.140.160">
    <property type="match status" value="1"/>
</dbReference>
<dbReference type="AlphaFoldDB" id="A0A418VUV8"/>
<dbReference type="GO" id="GO:0006352">
    <property type="term" value="P:DNA-templated transcription initiation"/>
    <property type="evidence" value="ECO:0007669"/>
    <property type="project" value="InterPro"/>
</dbReference>
<evidence type="ECO:0000256" key="3">
    <source>
        <dbReference type="ARBA" id="ARBA00023082"/>
    </source>
</evidence>
<dbReference type="SUPFAM" id="SSF88946">
    <property type="entry name" value="Sigma2 domain of RNA polymerase sigma factors"/>
    <property type="match status" value="1"/>
</dbReference>
<protein>
    <submittedName>
        <fullName evidence="8">Sigma-70 family RNA polymerase sigma factor</fullName>
    </submittedName>
</protein>
<comment type="similarity">
    <text evidence="1">Belongs to the sigma-70 factor family.</text>
</comment>
<dbReference type="InterPro" id="IPR014284">
    <property type="entry name" value="RNA_pol_sigma-70_dom"/>
</dbReference>
<gene>
    <name evidence="8" type="ORF">D3877_11885</name>
</gene>
<dbReference type="PANTHER" id="PTHR30376">
    <property type="entry name" value="SIGMA FACTOR RPOH HEAT SHOCK RELATED"/>
    <property type="match status" value="1"/>
</dbReference>
<dbReference type="InterPro" id="IPR000943">
    <property type="entry name" value="RNA_pol_sigma70"/>
</dbReference>
<proteinExistence type="inferred from homology"/>
<evidence type="ECO:0000259" key="6">
    <source>
        <dbReference type="Pfam" id="PF04542"/>
    </source>
</evidence>
<dbReference type="PANTHER" id="PTHR30376:SF3">
    <property type="entry name" value="RNA POLYMERASE SIGMA FACTOR RPOH"/>
    <property type="match status" value="1"/>
</dbReference>
<dbReference type="Proteomes" id="UP000283458">
    <property type="component" value="Unassembled WGS sequence"/>
</dbReference>
<dbReference type="GO" id="GO:0016987">
    <property type="term" value="F:sigma factor activity"/>
    <property type="evidence" value="ECO:0007669"/>
    <property type="project" value="UniProtKB-KW"/>
</dbReference>
<dbReference type="RefSeq" id="WP_119831022.1">
    <property type="nucleotide sequence ID" value="NZ_QYUL01000002.1"/>
</dbReference>
<dbReference type="SUPFAM" id="SSF88659">
    <property type="entry name" value="Sigma3 and sigma4 domains of RNA polymerase sigma factors"/>
    <property type="match status" value="1"/>
</dbReference>
<keyword evidence="4" id="KW-0238">DNA-binding</keyword>
<sequence>MLNPTLSRMARLAMAAALLTAEEEPGLIAAAQSGDRRAIDCVIRSHMRMAVKAATNYRHYGQPLDDLFQAGCSGLVMALNRFDPKHGVRFATYAQWYVRAEVQEFVFRNTSLVRLATTAAARTLFFRMRAERSRIEAAMPGASVGAVNQALAAHFGVSVGEVERLAAALDVGDWSLDTPVSEDGDLRHVDVLADDRPDPETAFLEANDGAVLLRRLRSAVEALPERDQVIVGRRVLADDPTTLEAMGAELGLSKERIRQLEKRAITRVAASMAQEMA</sequence>
<dbReference type="InterPro" id="IPR007627">
    <property type="entry name" value="RNA_pol_sigma70_r2"/>
</dbReference>
<evidence type="ECO:0000256" key="1">
    <source>
        <dbReference type="ARBA" id="ARBA00007788"/>
    </source>
</evidence>
<evidence type="ECO:0000313" key="9">
    <source>
        <dbReference type="Proteomes" id="UP000283458"/>
    </source>
</evidence>
<dbReference type="PRINTS" id="PR00046">
    <property type="entry name" value="SIGMA70FCT"/>
</dbReference>
<dbReference type="GO" id="GO:0003677">
    <property type="term" value="F:DNA binding"/>
    <property type="evidence" value="ECO:0007669"/>
    <property type="project" value="UniProtKB-KW"/>
</dbReference>